<protein>
    <submittedName>
        <fullName evidence="3">LRR domain containing protein</fullName>
    </submittedName>
</protein>
<dbReference type="AlphaFoldDB" id="A0A2P5EI92"/>
<organism evidence="3 4">
    <name type="scientific">Trema orientale</name>
    <name type="common">Charcoal tree</name>
    <name type="synonym">Celtis orientalis</name>
    <dbReference type="NCBI Taxonomy" id="63057"/>
    <lineage>
        <taxon>Eukaryota</taxon>
        <taxon>Viridiplantae</taxon>
        <taxon>Streptophyta</taxon>
        <taxon>Embryophyta</taxon>
        <taxon>Tracheophyta</taxon>
        <taxon>Spermatophyta</taxon>
        <taxon>Magnoliopsida</taxon>
        <taxon>eudicotyledons</taxon>
        <taxon>Gunneridae</taxon>
        <taxon>Pentapetalae</taxon>
        <taxon>rosids</taxon>
        <taxon>fabids</taxon>
        <taxon>Rosales</taxon>
        <taxon>Cannabaceae</taxon>
        <taxon>Trema</taxon>
    </lineage>
</organism>
<dbReference type="OrthoDB" id="1194556at2759"/>
<dbReference type="Proteomes" id="UP000237000">
    <property type="component" value="Unassembled WGS sequence"/>
</dbReference>
<keyword evidence="4" id="KW-1185">Reference proteome</keyword>
<feature type="non-terminal residue" evidence="3">
    <location>
        <position position="1"/>
    </location>
</feature>
<dbReference type="STRING" id="63057.A0A2P5EI92"/>
<feature type="domain" description="Disease resistance R13L4/SHOC-2-like LRR" evidence="2">
    <location>
        <begin position="12"/>
        <end position="139"/>
    </location>
</feature>
<evidence type="ECO:0000256" key="1">
    <source>
        <dbReference type="ARBA" id="ARBA00022737"/>
    </source>
</evidence>
<dbReference type="InParanoid" id="A0A2P5EI92"/>
<dbReference type="Pfam" id="PF23598">
    <property type="entry name" value="LRR_14"/>
    <property type="match status" value="1"/>
</dbReference>
<gene>
    <name evidence="3" type="ORF">TorRG33x02_189260</name>
</gene>
<dbReference type="PANTHER" id="PTHR47186:SF13">
    <property type="entry name" value="DISEASE RESISTANCE PROTEIN RGA3"/>
    <property type="match status" value="1"/>
</dbReference>
<proteinExistence type="predicted"/>
<name>A0A2P5EI92_TREOI</name>
<keyword evidence="1" id="KW-0677">Repeat</keyword>
<evidence type="ECO:0000259" key="2">
    <source>
        <dbReference type="Pfam" id="PF23598"/>
    </source>
</evidence>
<sequence length="168" mass="18904">KVRQGESICDLIVSNFKFLRTLDLQNLGIKILPNSIGKLKHLRYLDLSKNEEMKTLPTSITKLVNLQTLKLNACYRLHELPKDIHKLVNLRHLELFNSYAVRHMPGGLSQLTNLQTLSHFVLSDDSEGGKLDELAGLGDLGGELEILGLRHGIETKTAKLKEKQNLQS</sequence>
<evidence type="ECO:0000313" key="4">
    <source>
        <dbReference type="Proteomes" id="UP000237000"/>
    </source>
</evidence>
<dbReference type="SUPFAM" id="SSF52058">
    <property type="entry name" value="L domain-like"/>
    <property type="match status" value="1"/>
</dbReference>
<dbReference type="InterPro" id="IPR055414">
    <property type="entry name" value="LRR_R13L4/SHOC2-like"/>
</dbReference>
<reference evidence="4" key="1">
    <citation type="submission" date="2016-06" db="EMBL/GenBank/DDBJ databases">
        <title>Parallel loss of symbiosis genes in relatives of nitrogen-fixing non-legume Parasponia.</title>
        <authorList>
            <person name="Van Velzen R."/>
            <person name="Holmer R."/>
            <person name="Bu F."/>
            <person name="Rutten L."/>
            <person name="Van Zeijl A."/>
            <person name="Liu W."/>
            <person name="Santuari L."/>
            <person name="Cao Q."/>
            <person name="Sharma T."/>
            <person name="Shen D."/>
            <person name="Roswanjaya Y."/>
            <person name="Wardhani T."/>
            <person name="Kalhor M.S."/>
            <person name="Jansen J."/>
            <person name="Van den Hoogen J."/>
            <person name="Gungor B."/>
            <person name="Hartog M."/>
            <person name="Hontelez J."/>
            <person name="Verver J."/>
            <person name="Yang W.-C."/>
            <person name="Schijlen E."/>
            <person name="Repin R."/>
            <person name="Schilthuizen M."/>
            <person name="Schranz E."/>
            <person name="Heidstra R."/>
            <person name="Miyata K."/>
            <person name="Fedorova E."/>
            <person name="Kohlen W."/>
            <person name="Bisseling T."/>
            <person name="Smit S."/>
            <person name="Geurts R."/>
        </authorList>
    </citation>
    <scope>NUCLEOTIDE SEQUENCE [LARGE SCALE GENOMIC DNA]</scope>
    <source>
        <strain evidence="4">cv. RG33-2</strain>
    </source>
</reference>
<dbReference type="InterPro" id="IPR032675">
    <property type="entry name" value="LRR_dom_sf"/>
</dbReference>
<dbReference type="PANTHER" id="PTHR47186">
    <property type="entry name" value="LEUCINE-RICH REPEAT-CONTAINING PROTEIN 57"/>
    <property type="match status" value="1"/>
</dbReference>
<evidence type="ECO:0000313" key="3">
    <source>
        <dbReference type="EMBL" id="PON85258.1"/>
    </source>
</evidence>
<accession>A0A2P5EI92</accession>
<dbReference type="EMBL" id="JXTC01000150">
    <property type="protein sequence ID" value="PON85258.1"/>
    <property type="molecule type" value="Genomic_DNA"/>
</dbReference>
<dbReference type="Gene3D" id="3.80.10.10">
    <property type="entry name" value="Ribonuclease Inhibitor"/>
    <property type="match status" value="1"/>
</dbReference>
<comment type="caution">
    <text evidence="3">The sequence shown here is derived from an EMBL/GenBank/DDBJ whole genome shotgun (WGS) entry which is preliminary data.</text>
</comment>